<dbReference type="GO" id="GO:0005524">
    <property type="term" value="F:ATP binding"/>
    <property type="evidence" value="ECO:0007669"/>
    <property type="project" value="TreeGrafter"/>
</dbReference>
<evidence type="ECO:0000256" key="5">
    <source>
        <dbReference type="ARBA" id="ARBA00010869"/>
    </source>
</evidence>
<evidence type="ECO:0000313" key="10">
    <source>
        <dbReference type="EMBL" id="XCG49426.1"/>
    </source>
</evidence>
<keyword evidence="7" id="KW-0663">Pyridoxal phosphate</keyword>
<dbReference type="InterPro" id="IPR036052">
    <property type="entry name" value="TrpB-like_PALP_sf"/>
</dbReference>
<dbReference type="GO" id="GO:0018114">
    <property type="term" value="F:threonine racemase activity"/>
    <property type="evidence" value="ECO:0007669"/>
    <property type="project" value="TreeGrafter"/>
</dbReference>
<evidence type="ECO:0000256" key="8">
    <source>
        <dbReference type="ARBA" id="ARBA00023239"/>
    </source>
</evidence>
<dbReference type="EC" id="4.3.1.16" evidence="10"/>
<comment type="cofactor">
    <cofactor evidence="2">
        <name>pyridoxal 5'-phosphate</name>
        <dbReference type="ChEBI" id="CHEBI:597326"/>
    </cofactor>
</comment>
<gene>
    <name evidence="10" type="ORF">ABVK50_01955</name>
</gene>
<sequence length="327" mass="33812">MIESSSPSLRITTFEDVLAARARISGAAHKTPVLTSRTADAKVGASLFFKAENLQRGGAFKFRGAYNAIAALEASVRQNGVVAYSSGNHAQAVAYAARLQGVPATNVMPSDAPAMKIAATKGYGAEIVFYDRYTEDREGISRRLAAERGAALIPPYDHPEIIAGQGTAALELIEEVGPIDMLVVPLGGGGLLAGSALAARATAPACTIVGVEPEAGNDGQQSLHKGEVVRIPVPKSIADGALTTHLGNHNFPILKDNVDDIVTISDAQLIETMKFLAERMKLIVEPTGCLAAAAVMHGAVACAGKRVGILLSGGNVDLKVLAAILGA</sequence>
<dbReference type="FunFam" id="3.40.50.1100:FF:000007">
    <property type="entry name" value="L-threonine dehydratase catabolic TdcB"/>
    <property type="match status" value="1"/>
</dbReference>
<comment type="cofactor">
    <cofactor evidence="3">
        <name>Mn(2+)</name>
        <dbReference type="ChEBI" id="CHEBI:29035"/>
    </cofactor>
</comment>
<dbReference type="AlphaFoldDB" id="A0AAU8CRH0"/>
<dbReference type="EMBL" id="CP159253">
    <property type="protein sequence ID" value="XCG49426.1"/>
    <property type="molecule type" value="Genomic_DNA"/>
</dbReference>
<dbReference type="PROSITE" id="PS00165">
    <property type="entry name" value="DEHYDRATASE_SER_THR"/>
    <property type="match status" value="1"/>
</dbReference>
<proteinExistence type="inferred from homology"/>
<dbReference type="GO" id="GO:0006520">
    <property type="term" value="P:amino acid metabolic process"/>
    <property type="evidence" value="ECO:0007669"/>
    <property type="project" value="InterPro"/>
</dbReference>
<evidence type="ECO:0000256" key="3">
    <source>
        <dbReference type="ARBA" id="ARBA00001936"/>
    </source>
</evidence>
<feature type="domain" description="Tryptophan synthase beta chain-like PALP" evidence="9">
    <location>
        <begin position="25"/>
        <end position="313"/>
    </location>
</feature>
<dbReference type="GO" id="GO:0008721">
    <property type="term" value="F:D-serine ammonia-lyase activity"/>
    <property type="evidence" value="ECO:0007669"/>
    <property type="project" value="TreeGrafter"/>
</dbReference>
<keyword evidence="8 10" id="KW-0456">Lyase</keyword>
<comment type="cofactor">
    <cofactor evidence="1">
        <name>Ca(2+)</name>
        <dbReference type="ChEBI" id="CHEBI:29108"/>
    </cofactor>
</comment>
<dbReference type="InterPro" id="IPR000634">
    <property type="entry name" value="Ser/Thr_deHydtase_PyrdxlP-BS"/>
</dbReference>
<dbReference type="GO" id="GO:0030378">
    <property type="term" value="F:serine racemase activity"/>
    <property type="evidence" value="ECO:0007669"/>
    <property type="project" value="TreeGrafter"/>
</dbReference>
<dbReference type="CDD" id="cd01562">
    <property type="entry name" value="Thr-dehyd"/>
    <property type="match status" value="1"/>
</dbReference>
<evidence type="ECO:0000256" key="4">
    <source>
        <dbReference type="ARBA" id="ARBA00001946"/>
    </source>
</evidence>
<evidence type="ECO:0000256" key="2">
    <source>
        <dbReference type="ARBA" id="ARBA00001933"/>
    </source>
</evidence>
<evidence type="ECO:0000256" key="7">
    <source>
        <dbReference type="ARBA" id="ARBA00022898"/>
    </source>
</evidence>
<dbReference type="SUPFAM" id="SSF53686">
    <property type="entry name" value="Tryptophan synthase beta subunit-like PLP-dependent enzymes"/>
    <property type="match status" value="1"/>
</dbReference>
<dbReference type="InterPro" id="IPR001926">
    <property type="entry name" value="TrpB-like_PALP"/>
</dbReference>
<comment type="cofactor">
    <cofactor evidence="4">
        <name>Mg(2+)</name>
        <dbReference type="ChEBI" id="CHEBI:18420"/>
    </cofactor>
</comment>
<accession>A0AAU8CRH0</accession>
<evidence type="ECO:0000256" key="6">
    <source>
        <dbReference type="ARBA" id="ARBA00022842"/>
    </source>
</evidence>
<dbReference type="FunFam" id="3.40.50.1100:FF:000005">
    <property type="entry name" value="Threonine dehydratase catabolic"/>
    <property type="match status" value="1"/>
</dbReference>
<dbReference type="PANTHER" id="PTHR43050:SF1">
    <property type="entry name" value="SERINE RACEMASE"/>
    <property type="match status" value="1"/>
</dbReference>
<dbReference type="NCBIfam" id="NF005454">
    <property type="entry name" value="PRK07048.1"/>
    <property type="match status" value="1"/>
</dbReference>
<dbReference type="RefSeq" id="WP_353643041.1">
    <property type="nucleotide sequence ID" value="NZ_CP159253.1"/>
</dbReference>
<name>A0AAU8CRH0_9HYPH</name>
<evidence type="ECO:0000259" key="9">
    <source>
        <dbReference type="Pfam" id="PF00291"/>
    </source>
</evidence>
<dbReference type="Pfam" id="PF00291">
    <property type="entry name" value="PALP"/>
    <property type="match status" value="1"/>
</dbReference>
<dbReference type="GO" id="GO:0000287">
    <property type="term" value="F:magnesium ion binding"/>
    <property type="evidence" value="ECO:0007669"/>
    <property type="project" value="TreeGrafter"/>
</dbReference>
<reference evidence="10" key="1">
    <citation type="submission" date="2024-06" db="EMBL/GenBank/DDBJ databases">
        <title>Mesorhizobium karijinii sp. nov., a symbiont of the iconic Swainsona formosa from arid Australia.</title>
        <authorList>
            <person name="Hill Y.J."/>
            <person name="Watkin E.L.J."/>
            <person name="O'Hara G.W."/>
            <person name="Terpolilli J."/>
            <person name="Tye M.L."/>
            <person name="Kohlmeier M.G."/>
        </authorList>
    </citation>
    <scope>NUCLEOTIDE SEQUENCE</scope>
    <source>
        <strain evidence="10">WSM2240</strain>
    </source>
</reference>
<evidence type="ECO:0000256" key="1">
    <source>
        <dbReference type="ARBA" id="ARBA00001913"/>
    </source>
</evidence>
<protein>
    <submittedName>
        <fullName evidence="10">Threo-3-hydroxy-L-aspartate ammonia-lyase</fullName>
        <ecNumber evidence="10">4.3.1.16</ecNumber>
    </submittedName>
</protein>
<dbReference type="GO" id="GO:0030848">
    <property type="term" value="F:threo-3-hydroxyaspartate ammonia-lyase activity"/>
    <property type="evidence" value="ECO:0007669"/>
    <property type="project" value="UniProtKB-EC"/>
</dbReference>
<dbReference type="GO" id="GO:0030170">
    <property type="term" value="F:pyridoxal phosphate binding"/>
    <property type="evidence" value="ECO:0007669"/>
    <property type="project" value="InterPro"/>
</dbReference>
<dbReference type="GO" id="GO:0003941">
    <property type="term" value="F:L-serine ammonia-lyase activity"/>
    <property type="evidence" value="ECO:0007669"/>
    <property type="project" value="TreeGrafter"/>
</dbReference>
<comment type="similarity">
    <text evidence="5">Belongs to the serine/threonine dehydratase family.</text>
</comment>
<dbReference type="Gene3D" id="3.40.50.1100">
    <property type="match status" value="2"/>
</dbReference>
<organism evidence="10">
    <name type="scientific">Mesorhizobium sp. WSM2240</name>
    <dbReference type="NCBI Taxonomy" id="3228851"/>
    <lineage>
        <taxon>Bacteria</taxon>
        <taxon>Pseudomonadati</taxon>
        <taxon>Pseudomonadota</taxon>
        <taxon>Alphaproteobacteria</taxon>
        <taxon>Hyphomicrobiales</taxon>
        <taxon>Phyllobacteriaceae</taxon>
        <taxon>Mesorhizobium</taxon>
    </lineage>
</organism>
<dbReference type="PANTHER" id="PTHR43050">
    <property type="entry name" value="SERINE / THREONINE RACEMASE FAMILY MEMBER"/>
    <property type="match status" value="1"/>
</dbReference>
<keyword evidence="6" id="KW-0460">Magnesium</keyword>